<feature type="transmembrane region" description="Helical" evidence="1">
    <location>
        <begin position="135"/>
        <end position="159"/>
    </location>
</feature>
<keyword evidence="4" id="KW-1185">Reference proteome</keyword>
<evidence type="ECO:0000313" key="3">
    <source>
        <dbReference type="EMBL" id="RJY17676.1"/>
    </source>
</evidence>
<dbReference type="RefSeq" id="WP_121853086.1">
    <property type="nucleotide sequence ID" value="NZ_CP037952.1"/>
</dbReference>
<proteinExistence type="predicted"/>
<gene>
    <name evidence="3" type="ORF">D5R81_07770</name>
</gene>
<evidence type="ECO:0000256" key="1">
    <source>
        <dbReference type="SAM" id="Phobius"/>
    </source>
</evidence>
<feature type="transmembrane region" description="Helical" evidence="1">
    <location>
        <begin position="12"/>
        <end position="31"/>
    </location>
</feature>
<sequence length="165" mass="19062">MDLIETYNNTPLFILIVLVSLIFVTIYYSIFSIGRAVRTFFFPSVMGKIIESDVVSKVSDLNTEPNARKQVYQTEILYKYNVDGKAYTSNKLSWHELKSTIHSIHESELSDFEEGKLVKVYYNPKKPSVAVLKRGLVFASFFNLLFLFLSIATVFFIIFKKYLVV</sequence>
<keyword evidence="1" id="KW-0812">Transmembrane</keyword>
<organism evidence="3 4">
    <name type="scientific">Parashewanella spongiae</name>
    <dbReference type="NCBI Taxonomy" id="342950"/>
    <lineage>
        <taxon>Bacteria</taxon>
        <taxon>Pseudomonadati</taxon>
        <taxon>Pseudomonadota</taxon>
        <taxon>Gammaproteobacteria</taxon>
        <taxon>Alteromonadales</taxon>
        <taxon>Shewanellaceae</taxon>
        <taxon>Parashewanella</taxon>
    </lineage>
</organism>
<dbReference type="OrthoDB" id="6401355at2"/>
<keyword evidence="1" id="KW-1133">Transmembrane helix</keyword>
<name>A0A3A6U876_9GAMM</name>
<comment type="caution">
    <text evidence="3">The sequence shown here is derived from an EMBL/GenBank/DDBJ whole genome shotgun (WGS) entry which is preliminary data.</text>
</comment>
<reference evidence="3 4" key="1">
    <citation type="submission" date="2018-09" db="EMBL/GenBank/DDBJ databases">
        <title>Phylogeny of the Shewanellaceae, and recommendation for two new genera, Pseudoshewanella and Parashewanella.</title>
        <authorList>
            <person name="Wang G."/>
        </authorList>
    </citation>
    <scope>NUCLEOTIDE SEQUENCE [LARGE SCALE GENOMIC DNA]</scope>
    <source>
        <strain evidence="3 4">KCTC 22492</strain>
    </source>
</reference>
<keyword evidence="1" id="KW-0472">Membrane</keyword>
<feature type="domain" description="DUF3592" evidence="2">
    <location>
        <begin position="46"/>
        <end position="136"/>
    </location>
</feature>
<dbReference type="AlphaFoldDB" id="A0A3A6U876"/>
<evidence type="ECO:0000259" key="2">
    <source>
        <dbReference type="Pfam" id="PF12158"/>
    </source>
</evidence>
<dbReference type="InterPro" id="IPR021994">
    <property type="entry name" value="DUF3592"/>
</dbReference>
<dbReference type="Proteomes" id="UP000273022">
    <property type="component" value="Unassembled WGS sequence"/>
</dbReference>
<accession>A0A3A6U876</accession>
<evidence type="ECO:0000313" key="4">
    <source>
        <dbReference type="Proteomes" id="UP000273022"/>
    </source>
</evidence>
<dbReference type="Pfam" id="PF12158">
    <property type="entry name" value="DUF3592"/>
    <property type="match status" value="1"/>
</dbReference>
<dbReference type="EMBL" id="QYYH01000037">
    <property type="protein sequence ID" value="RJY17676.1"/>
    <property type="molecule type" value="Genomic_DNA"/>
</dbReference>
<protein>
    <submittedName>
        <fullName evidence="3">DUF3592 domain-containing protein</fullName>
    </submittedName>
</protein>